<accession>A0A9J6H9W0</accession>
<gene>
    <name evidence="2" type="ORF">HPB48_025612</name>
</gene>
<dbReference type="GO" id="GO:0035267">
    <property type="term" value="C:NuA4 histone acetyltransferase complex"/>
    <property type="evidence" value="ECO:0007669"/>
    <property type="project" value="TreeGrafter"/>
</dbReference>
<protein>
    <recommendedName>
        <fullName evidence="1">Myb-like domain-containing protein</fullName>
    </recommendedName>
</protein>
<dbReference type="GO" id="GO:0003682">
    <property type="term" value="F:chromatin binding"/>
    <property type="evidence" value="ECO:0007669"/>
    <property type="project" value="TreeGrafter"/>
</dbReference>
<dbReference type="PANTHER" id="PTHR46459">
    <property type="entry name" value="E1A-BINDING PROTEIN P400-RELATED"/>
    <property type="match status" value="1"/>
</dbReference>
<name>A0A9J6H9W0_HAELO</name>
<evidence type="ECO:0000313" key="2">
    <source>
        <dbReference type="EMBL" id="KAH9383842.1"/>
    </source>
</evidence>
<dbReference type="OrthoDB" id="372624at2759"/>
<evidence type="ECO:0000259" key="1">
    <source>
        <dbReference type="PROSITE" id="PS50090"/>
    </source>
</evidence>
<dbReference type="AlphaFoldDB" id="A0A9J6H9W0"/>
<dbReference type="Proteomes" id="UP000821853">
    <property type="component" value="Unassembled WGS sequence"/>
</dbReference>
<organism evidence="2 3">
    <name type="scientific">Haemaphysalis longicornis</name>
    <name type="common">Bush tick</name>
    <dbReference type="NCBI Taxonomy" id="44386"/>
    <lineage>
        <taxon>Eukaryota</taxon>
        <taxon>Metazoa</taxon>
        <taxon>Ecdysozoa</taxon>
        <taxon>Arthropoda</taxon>
        <taxon>Chelicerata</taxon>
        <taxon>Arachnida</taxon>
        <taxon>Acari</taxon>
        <taxon>Parasitiformes</taxon>
        <taxon>Ixodida</taxon>
        <taxon>Ixodoidea</taxon>
        <taxon>Ixodidae</taxon>
        <taxon>Haemaphysalinae</taxon>
        <taxon>Haemaphysalis</taxon>
    </lineage>
</organism>
<feature type="domain" description="Myb-like" evidence="1">
    <location>
        <begin position="163"/>
        <end position="224"/>
    </location>
</feature>
<evidence type="ECO:0000313" key="3">
    <source>
        <dbReference type="Proteomes" id="UP000821853"/>
    </source>
</evidence>
<reference evidence="2 3" key="1">
    <citation type="journal article" date="2020" name="Cell">
        <title>Large-Scale Comparative Analyses of Tick Genomes Elucidate Their Genetic Diversity and Vector Capacities.</title>
        <authorList>
            <consortium name="Tick Genome and Microbiome Consortium (TIGMIC)"/>
            <person name="Jia N."/>
            <person name="Wang J."/>
            <person name="Shi W."/>
            <person name="Du L."/>
            <person name="Sun Y."/>
            <person name="Zhan W."/>
            <person name="Jiang J.F."/>
            <person name="Wang Q."/>
            <person name="Zhang B."/>
            <person name="Ji P."/>
            <person name="Bell-Sakyi L."/>
            <person name="Cui X.M."/>
            <person name="Yuan T.T."/>
            <person name="Jiang B.G."/>
            <person name="Yang W.F."/>
            <person name="Lam T.T."/>
            <person name="Chang Q.C."/>
            <person name="Ding S.J."/>
            <person name="Wang X.J."/>
            <person name="Zhu J.G."/>
            <person name="Ruan X.D."/>
            <person name="Zhao L."/>
            <person name="Wei J.T."/>
            <person name="Ye R.Z."/>
            <person name="Que T.C."/>
            <person name="Du C.H."/>
            <person name="Zhou Y.H."/>
            <person name="Cheng J.X."/>
            <person name="Dai P.F."/>
            <person name="Guo W.B."/>
            <person name="Han X.H."/>
            <person name="Huang E.J."/>
            <person name="Li L.F."/>
            <person name="Wei W."/>
            <person name="Gao Y.C."/>
            <person name="Liu J.Z."/>
            <person name="Shao H.Z."/>
            <person name="Wang X."/>
            <person name="Wang C.C."/>
            <person name="Yang T.C."/>
            <person name="Huo Q.B."/>
            <person name="Li W."/>
            <person name="Chen H.Y."/>
            <person name="Chen S.E."/>
            <person name="Zhou L.G."/>
            <person name="Ni X.B."/>
            <person name="Tian J.H."/>
            <person name="Sheng Y."/>
            <person name="Liu T."/>
            <person name="Pan Y.S."/>
            <person name="Xia L.Y."/>
            <person name="Li J."/>
            <person name="Zhao F."/>
            <person name="Cao W.C."/>
        </authorList>
    </citation>
    <scope>NUCLEOTIDE SEQUENCE [LARGE SCALE GENOMIC DNA]</scope>
    <source>
        <strain evidence="2">HaeL-2018</strain>
    </source>
</reference>
<keyword evidence="3" id="KW-1185">Reference proteome</keyword>
<dbReference type="PROSITE" id="PS50090">
    <property type="entry name" value="MYB_LIKE"/>
    <property type="match status" value="1"/>
</dbReference>
<dbReference type="InterPro" id="IPR001005">
    <property type="entry name" value="SANT/Myb"/>
</dbReference>
<dbReference type="GO" id="GO:0006281">
    <property type="term" value="P:DNA repair"/>
    <property type="evidence" value="ECO:0007669"/>
    <property type="project" value="TreeGrafter"/>
</dbReference>
<dbReference type="EMBL" id="JABSTR010001252">
    <property type="protein sequence ID" value="KAH9383842.1"/>
    <property type="molecule type" value="Genomic_DNA"/>
</dbReference>
<proteinExistence type="predicted"/>
<dbReference type="GO" id="GO:0000812">
    <property type="term" value="C:Swr1 complex"/>
    <property type="evidence" value="ECO:0007669"/>
    <property type="project" value="TreeGrafter"/>
</dbReference>
<sequence>MDLLGGGNFISPRHHQIWAPPTPPQDENDLYIDYSVGFLYEPSVMSESSLPAVYIKKEAKRLKVDPLCTVTAARKQKNRKEDAVHIPKSLFDRPTAAILKMRREAKLQKVKNLMVCGAAAAGVPLPPKGLAGLAPTVRPPMAQQGGFLAARPLLDLSPDTPEWLIHEDWAILQVIQQMQDIPLNLTVLSPGHTPNWDLVSDAVNTVSRIYRSPKQCKDRYEAVIVPREEGKILYDTNPKKQKKTKGIYKTKNNKPMRTGQLFSQDCNQAFSLLYGTRFDTIRGVASKRTPTLKPHFTNPTAKNPKHAAVLAENGICYDQPLNPVRLAALRAERIAREKQKNQVAAAGVTTVALAKSGGILVSTAVTATTAAAATAGAVVSAAPTFALTKVPVTAVATLSPATLRPQRPQSAVVTAATTMTVQEMVAVATGQGAVVKAGAALAAGVTKQTAITRSLTEAEMAQLLKRREIQQKQAAVTIPVSAVTMAGVNINVSLAQGKVNTAKPTTTASVTSQQMQLRQLQIQQHLMQQQQHRKVTLQAQHKVAGLTQGPILIVTFREEQCCRAEGWAAAELALSPVGCLVQGQQQQGQQQQQGGSQQQQQQVAGKVSAAAPPTVATQLGTVQIVQQGGTKATALPSAITVQQIIKQVLPVNQNFLVSGAVQTAAGTSSGATTVSPATQVQLHAMLHKPAMSTVALAAPAGGGPSSSSGGPTTQATLVPTRIMTLQQPPGAGGQTVATLKQGLQVITASGAAQASSYTVEGSATTGPLVASIVTDAAALKPGEGGALPKATIAVAVTTATGDAAIVVPPNVTAPSSSSETITRAVSVDVSAATVQAVQAAIEAARQQGSLPYTMRLRNNPPKPA</sequence>
<dbReference type="VEuPathDB" id="VectorBase:HLOH_049109"/>
<dbReference type="PANTHER" id="PTHR46459:SF1">
    <property type="entry name" value="E1A-BINDING PROTEIN P400"/>
    <property type="match status" value="1"/>
</dbReference>
<comment type="caution">
    <text evidence="2">The sequence shown here is derived from an EMBL/GenBank/DDBJ whole genome shotgun (WGS) entry which is preliminary data.</text>
</comment>